<organism evidence="1 2">
    <name type="scientific">Cucurbita argyrosperma subsp. sororia</name>
    <dbReference type="NCBI Taxonomy" id="37648"/>
    <lineage>
        <taxon>Eukaryota</taxon>
        <taxon>Viridiplantae</taxon>
        <taxon>Streptophyta</taxon>
        <taxon>Embryophyta</taxon>
        <taxon>Tracheophyta</taxon>
        <taxon>Spermatophyta</taxon>
        <taxon>Magnoliopsida</taxon>
        <taxon>eudicotyledons</taxon>
        <taxon>Gunneridae</taxon>
        <taxon>Pentapetalae</taxon>
        <taxon>rosids</taxon>
        <taxon>fabids</taxon>
        <taxon>Cucurbitales</taxon>
        <taxon>Cucurbitaceae</taxon>
        <taxon>Cucurbiteae</taxon>
        <taxon>Cucurbita</taxon>
    </lineage>
</organism>
<proteinExistence type="predicted"/>
<dbReference type="AlphaFoldDB" id="A0AAV6M5D2"/>
<comment type="caution">
    <text evidence="1">The sequence shown here is derived from an EMBL/GenBank/DDBJ whole genome shotgun (WGS) entry which is preliminary data.</text>
</comment>
<accession>A0AAV6M5D2</accession>
<evidence type="ECO:0000313" key="1">
    <source>
        <dbReference type="EMBL" id="KAG6575457.1"/>
    </source>
</evidence>
<sequence>MDGVDHRGRRVWAAVQAGSLMGQTSELLHENFGSLGACRWQGSCQGIEPATWRLPLMRLWSYTRVQIEAGKTGELLSEFFILAA</sequence>
<dbReference type="Proteomes" id="UP000685013">
    <property type="component" value="Chromosome 17"/>
</dbReference>
<dbReference type="EMBL" id="JAGKQH010000017">
    <property type="protein sequence ID" value="KAG6575457.1"/>
    <property type="molecule type" value="Genomic_DNA"/>
</dbReference>
<feature type="non-terminal residue" evidence="1">
    <location>
        <position position="1"/>
    </location>
</feature>
<protein>
    <submittedName>
        <fullName evidence="1">Uncharacterized protein</fullName>
    </submittedName>
</protein>
<name>A0AAV6M5D2_9ROSI</name>
<reference evidence="1 2" key="1">
    <citation type="journal article" date="2021" name="Hortic Res">
        <title>The domestication of Cucurbita argyrosperma as revealed by the genome of its wild relative.</title>
        <authorList>
            <person name="Barrera-Redondo J."/>
            <person name="Sanchez-de la Vega G."/>
            <person name="Aguirre-Liguori J.A."/>
            <person name="Castellanos-Morales G."/>
            <person name="Gutierrez-Guerrero Y.T."/>
            <person name="Aguirre-Dugua X."/>
            <person name="Aguirre-Planter E."/>
            <person name="Tenaillon M.I."/>
            <person name="Lira-Saade R."/>
            <person name="Eguiarte L.E."/>
        </authorList>
    </citation>
    <scope>NUCLEOTIDE SEQUENCE [LARGE SCALE GENOMIC DNA]</scope>
    <source>
        <strain evidence="1">JBR-2021</strain>
    </source>
</reference>
<keyword evidence="2" id="KW-1185">Reference proteome</keyword>
<gene>
    <name evidence="1" type="ORF">SDJN03_26096</name>
</gene>
<evidence type="ECO:0000313" key="2">
    <source>
        <dbReference type="Proteomes" id="UP000685013"/>
    </source>
</evidence>